<keyword evidence="1" id="KW-0472">Membrane</keyword>
<dbReference type="GO" id="GO:0008233">
    <property type="term" value="F:peptidase activity"/>
    <property type="evidence" value="ECO:0007669"/>
    <property type="project" value="UniProtKB-KW"/>
</dbReference>
<keyword evidence="1" id="KW-1133">Transmembrane helix</keyword>
<feature type="transmembrane region" description="Helical" evidence="1">
    <location>
        <begin position="150"/>
        <end position="171"/>
    </location>
</feature>
<evidence type="ECO:0000313" key="4">
    <source>
        <dbReference type="Proteomes" id="UP000471190"/>
    </source>
</evidence>
<dbReference type="Proteomes" id="UP000471190">
    <property type="component" value="Unassembled WGS sequence"/>
</dbReference>
<dbReference type="EMBL" id="JAADZA010000005">
    <property type="protein sequence ID" value="NEV10615.1"/>
    <property type="molecule type" value="Genomic_DNA"/>
</dbReference>
<name>A0A6P1C5D9_RHITR</name>
<reference evidence="3 4" key="1">
    <citation type="submission" date="2020-02" db="EMBL/GenBank/DDBJ databases">
        <title>Draft genome sequence of Rhizobium tropici.</title>
        <authorList>
            <person name="Khayi S."/>
            <person name="Jemo M."/>
        </authorList>
    </citation>
    <scope>NUCLEOTIDE SEQUENCE [LARGE SCALE GENOMIC DNA]</scope>
    <source>
        <strain evidence="3 4">A12</strain>
    </source>
</reference>
<protein>
    <submittedName>
        <fullName evidence="2">Membrane protein implicated in regulation of membrane protease activity</fullName>
    </submittedName>
</protein>
<keyword evidence="1" id="KW-0812">Transmembrane</keyword>
<evidence type="ECO:0000313" key="2">
    <source>
        <dbReference type="EMBL" id="MBB6492950.1"/>
    </source>
</evidence>
<comment type="caution">
    <text evidence="3">The sequence shown here is derived from an EMBL/GenBank/DDBJ whole genome shotgun (WGS) entry which is preliminary data.</text>
</comment>
<sequence>MSMRGRVEGETQLSGRITFLIVGSLFLAIAIAMGALALHLYRTYANATAMAACTVFSWGFGSMLISMALVLLTSRKKVRGRLATRRGKVTVRLGNRSPGSNSHVTGDGVEAEGEAGVPITSIIPSLFLIASSIGLALLGLFLFGRHRLDFIGSGMFIAFVIYIANWSRLAWPRR</sequence>
<dbReference type="AlphaFoldDB" id="A0A6P1C5D9"/>
<dbReference type="Proteomes" id="UP000526625">
    <property type="component" value="Unassembled WGS sequence"/>
</dbReference>
<keyword evidence="2" id="KW-0378">Hydrolase</keyword>
<accession>A0A6P1C5D9</accession>
<feature type="transmembrane region" description="Helical" evidence="1">
    <location>
        <begin position="47"/>
        <end position="72"/>
    </location>
</feature>
<keyword evidence="5" id="KW-1185">Reference proteome</keyword>
<reference evidence="2 5" key="2">
    <citation type="submission" date="2020-08" db="EMBL/GenBank/DDBJ databases">
        <title>Genomic Encyclopedia of Type Strains, Phase IV (KMG-V): Genome sequencing to study the core and pangenomes of soil and plant-associated prokaryotes.</title>
        <authorList>
            <person name="Whitman W."/>
        </authorList>
    </citation>
    <scope>NUCLEOTIDE SEQUENCE [LARGE SCALE GENOMIC DNA]</scope>
    <source>
        <strain evidence="2 5">SEMIA 4059</strain>
    </source>
</reference>
<proteinExistence type="predicted"/>
<feature type="transmembrane region" description="Helical" evidence="1">
    <location>
        <begin position="20"/>
        <end position="41"/>
    </location>
</feature>
<gene>
    <name evidence="2" type="ORF">GGD45_003376</name>
    <name evidence="3" type="ORF">GXW80_06375</name>
</gene>
<organism evidence="3 4">
    <name type="scientific">Rhizobium tropici</name>
    <dbReference type="NCBI Taxonomy" id="398"/>
    <lineage>
        <taxon>Bacteria</taxon>
        <taxon>Pseudomonadati</taxon>
        <taxon>Pseudomonadota</taxon>
        <taxon>Alphaproteobacteria</taxon>
        <taxon>Hyphomicrobiales</taxon>
        <taxon>Rhizobiaceae</taxon>
        <taxon>Rhizobium/Agrobacterium group</taxon>
        <taxon>Rhizobium</taxon>
    </lineage>
</organism>
<feature type="transmembrane region" description="Helical" evidence="1">
    <location>
        <begin position="126"/>
        <end position="144"/>
    </location>
</feature>
<dbReference type="RefSeq" id="WP_041678185.1">
    <property type="nucleotide sequence ID" value="NZ_JAADZA010000005.1"/>
</dbReference>
<evidence type="ECO:0000313" key="3">
    <source>
        <dbReference type="EMBL" id="NEV10615.1"/>
    </source>
</evidence>
<dbReference type="GO" id="GO:0006508">
    <property type="term" value="P:proteolysis"/>
    <property type="evidence" value="ECO:0007669"/>
    <property type="project" value="UniProtKB-KW"/>
</dbReference>
<keyword evidence="2" id="KW-0645">Protease</keyword>
<dbReference type="EMBL" id="JACHBF010000009">
    <property type="protein sequence ID" value="MBB6492950.1"/>
    <property type="molecule type" value="Genomic_DNA"/>
</dbReference>
<evidence type="ECO:0000256" key="1">
    <source>
        <dbReference type="SAM" id="Phobius"/>
    </source>
</evidence>
<evidence type="ECO:0000313" key="5">
    <source>
        <dbReference type="Proteomes" id="UP000526625"/>
    </source>
</evidence>